<reference evidence="3" key="1">
    <citation type="submission" date="2020-10" db="EMBL/GenBank/DDBJ databases">
        <authorList>
            <person name="Hahn C.J."/>
            <person name="Laso-Perez R."/>
            <person name="Vulcano F."/>
            <person name="Vaziourakis K.-M."/>
            <person name="Stokke R."/>
            <person name="Steen I.H."/>
            <person name="Teske A."/>
            <person name="Boetius A."/>
            <person name="Liebeke M."/>
            <person name="Amann R."/>
            <person name="Knittel K."/>
        </authorList>
    </citation>
    <scope>NUCLEOTIDE SEQUENCE</scope>
    <source>
        <strain evidence="4">Gfbio:e3339647-f889-4370-9287-4fb5cb688e4c:AG392J18_GoMArc1</strain>
        <strain evidence="3">Gfbio:e3339647-f889-4370-9287-4fb5cb688e4c:AG392M11_GoMArc1</strain>
    </source>
</reference>
<gene>
    <name evidence="3" type="ORF">DIAAKJNI_00259</name>
    <name evidence="4" type="ORF">LAKADJCE_00979</name>
</gene>
<dbReference type="InterPro" id="IPR010982">
    <property type="entry name" value="Lambda_DNA-bd_dom_sf"/>
</dbReference>
<dbReference type="EMBL" id="CAJHIR010000091">
    <property type="protein sequence ID" value="CAD6494864.1"/>
    <property type="molecule type" value="Genomic_DNA"/>
</dbReference>
<dbReference type="PANTHER" id="PTHR10245">
    <property type="entry name" value="ENDOTHELIAL DIFFERENTIATION-RELATED FACTOR 1 MULTIPROTEIN BRIDGING FACTOR 1"/>
    <property type="match status" value="1"/>
</dbReference>
<dbReference type="NCBIfam" id="TIGR00270">
    <property type="entry name" value="multiprotein bridging factor aMBF1"/>
    <property type="match status" value="1"/>
</dbReference>
<keyword evidence="1" id="KW-0238">DNA-binding</keyword>
<dbReference type="Proteomes" id="UP000612009">
    <property type="component" value="Unassembled WGS sequence"/>
</dbReference>
<comment type="caution">
    <text evidence="3">The sequence shown here is derived from an EMBL/GenBank/DDBJ whole genome shotgun (WGS) entry which is preliminary data.</text>
</comment>
<dbReference type="InterPro" id="IPR004451">
    <property type="entry name" value="MJ0586"/>
</dbReference>
<evidence type="ECO:0000313" key="4">
    <source>
        <dbReference type="EMBL" id="CAD6494864.1"/>
    </source>
</evidence>
<dbReference type="GO" id="GO:0003677">
    <property type="term" value="F:DNA binding"/>
    <property type="evidence" value="ECO:0007669"/>
    <property type="project" value="UniProtKB-KW"/>
</dbReference>
<dbReference type="Gene3D" id="1.10.260.40">
    <property type="entry name" value="lambda repressor-like DNA-binding domains"/>
    <property type="match status" value="1"/>
</dbReference>
<dbReference type="CDD" id="cd00093">
    <property type="entry name" value="HTH_XRE"/>
    <property type="match status" value="1"/>
</dbReference>
<dbReference type="Pfam" id="PF01381">
    <property type="entry name" value="HTH_3"/>
    <property type="match status" value="1"/>
</dbReference>
<dbReference type="InterPro" id="IPR058562">
    <property type="entry name" value="MJ0586_N"/>
</dbReference>
<evidence type="ECO:0000313" key="5">
    <source>
        <dbReference type="Proteomes" id="UP000639006"/>
    </source>
</evidence>
<dbReference type="AlphaFoldDB" id="A0A811T8V2"/>
<dbReference type="Pfam" id="PF26602">
    <property type="entry name" value="HVO_2718_N"/>
    <property type="match status" value="1"/>
</dbReference>
<proteinExistence type="predicted"/>
<organism evidence="3 5">
    <name type="scientific">Candidatus Argoarchaeum ethanivorans</name>
    <dbReference type="NCBI Taxonomy" id="2608793"/>
    <lineage>
        <taxon>Archaea</taxon>
        <taxon>Methanobacteriati</taxon>
        <taxon>Methanobacteriota</taxon>
        <taxon>Stenosarchaea group</taxon>
        <taxon>Methanomicrobia</taxon>
        <taxon>Methanosarcinales</taxon>
        <taxon>Methanosarcinales incertae sedis</taxon>
        <taxon>GOM Arc I cluster</taxon>
        <taxon>Candidatus Argoarchaeum</taxon>
    </lineage>
</organism>
<dbReference type="SUPFAM" id="SSF47413">
    <property type="entry name" value="lambda repressor-like DNA-binding domains"/>
    <property type="match status" value="1"/>
</dbReference>
<evidence type="ECO:0000259" key="2">
    <source>
        <dbReference type="PROSITE" id="PS50943"/>
    </source>
</evidence>
<feature type="domain" description="HTH cro/C1-type" evidence="2">
    <location>
        <begin position="96"/>
        <end position="150"/>
    </location>
</feature>
<dbReference type="InterPro" id="IPR001387">
    <property type="entry name" value="Cro/C1-type_HTH"/>
</dbReference>
<dbReference type="Proteomes" id="UP000639006">
    <property type="component" value="Unassembled WGS sequence"/>
</dbReference>
<dbReference type="PROSITE" id="PS50943">
    <property type="entry name" value="HTH_CROC1"/>
    <property type="match status" value="1"/>
</dbReference>
<dbReference type="EMBL" id="CAJHIQ010000010">
    <property type="protein sequence ID" value="CAD6492258.1"/>
    <property type="molecule type" value="Genomic_DNA"/>
</dbReference>
<dbReference type="SMART" id="SM00530">
    <property type="entry name" value="HTH_XRE"/>
    <property type="match status" value="1"/>
</dbReference>
<sequence>MQTKESTNKKMVNMQCEICGQEIRGRSQRVRIEGTTLEVCPKCAQHGKTISIQQTPPATQKTAPAAMGRTVLAKRPRRDIFDALKEELITDLNALIKQARENAGLTIDELADKINEKASLIRKIERGDIHPEDSVRKKLEHTLHIRLTEQITSGEYKRAGGNKETTLGDIATIKQK</sequence>
<dbReference type="PANTHER" id="PTHR10245:SF15">
    <property type="entry name" value="ENDOTHELIAL DIFFERENTIATION-RELATED FACTOR 1"/>
    <property type="match status" value="1"/>
</dbReference>
<evidence type="ECO:0000256" key="1">
    <source>
        <dbReference type="ARBA" id="ARBA00023125"/>
    </source>
</evidence>
<protein>
    <recommendedName>
        <fullName evidence="2">HTH cro/C1-type domain-containing protein</fullName>
    </recommendedName>
</protein>
<accession>A0A811T8V2</accession>
<evidence type="ECO:0000313" key="3">
    <source>
        <dbReference type="EMBL" id="CAD6492258.1"/>
    </source>
</evidence>
<name>A0A811T8V2_9EURY</name>